<dbReference type="GO" id="GO:0005576">
    <property type="term" value="C:extracellular region"/>
    <property type="evidence" value="ECO:0007669"/>
    <property type="project" value="UniProtKB-SubCell"/>
</dbReference>
<evidence type="ECO:0000313" key="6">
    <source>
        <dbReference type="Proteomes" id="UP000823399"/>
    </source>
</evidence>
<evidence type="ECO:0000256" key="2">
    <source>
        <dbReference type="ARBA" id="ARBA00004613"/>
    </source>
</evidence>
<organism evidence="5 6">
    <name type="scientific">Suillus discolor</name>
    <dbReference type="NCBI Taxonomy" id="1912936"/>
    <lineage>
        <taxon>Eukaryota</taxon>
        <taxon>Fungi</taxon>
        <taxon>Dikarya</taxon>
        <taxon>Basidiomycota</taxon>
        <taxon>Agaricomycotina</taxon>
        <taxon>Agaricomycetes</taxon>
        <taxon>Agaricomycetidae</taxon>
        <taxon>Boletales</taxon>
        <taxon>Suillineae</taxon>
        <taxon>Suillaceae</taxon>
        <taxon>Suillus</taxon>
    </lineage>
</organism>
<dbReference type="InterPro" id="IPR045379">
    <property type="entry name" value="Crinkler_N"/>
</dbReference>
<gene>
    <name evidence="5" type="ORF">F5147DRAFT_832823</name>
</gene>
<sequence length="221" mass="25306">MISKFNLNCLFLGDHPRNIFPVKIASTDTVGDLKDLIKEKPAFRDLAADTLQLWKVDLLVDDTLERNHLDELELDHKKPLSPVDEMFEVFDSPPQHKHLHIVVQPLLAGVPRQAGHLSMKLNCLVSGDHPCDIFQVKIVSTEVVSNLKDLIKEKNKHEFDGFDAKSLKLWKVDLPIDDTFKDNLNKLELHHKKPLSPVDGIFEVFDSPPQHKHLHIVVRHQ</sequence>
<keyword evidence="3" id="KW-0964">Secreted</keyword>
<reference evidence="5" key="1">
    <citation type="journal article" date="2020" name="New Phytol.">
        <title>Comparative genomics reveals dynamic genome evolution in host specialist ectomycorrhizal fungi.</title>
        <authorList>
            <person name="Lofgren L.A."/>
            <person name="Nguyen N.H."/>
            <person name="Vilgalys R."/>
            <person name="Ruytinx J."/>
            <person name="Liao H.L."/>
            <person name="Branco S."/>
            <person name="Kuo A."/>
            <person name="LaButti K."/>
            <person name="Lipzen A."/>
            <person name="Andreopoulos W."/>
            <person name="Pangilinan J."/>
            <person name="Riley R."/>
            <person name="Hundley H."/>
            <person name="Na H."/>
            <person name="Barry K."/>
            <person name="Grigoriev I.V."/>
            <person name="Stajich J.E."/>
            <person name="Kennedy P.G."/>
        </authorList>
    </citation>
    <scope>NUCLEOTIDE SEQUENCE</scope>
    <source>
        <strain evidence="5">FC423</strain>
    </source>
</reference>
<evidence type="ECO:0000313" key="5">
    <source>
        <dbReference type="EMBL" id="KAG2119013.1"/>
    </source>
</evidence>
<dbReference type="AlphaFoldDB" id="A0A9P7FK96"/>
<name>A0A9P7FK96_9AGAM</name>
<feature type="domain" description="Crinkler effector protein N-terminal" evidence="4">
    <location>
        <begin position="6"/>
        <end position="104"/>
    </location>
</feature>
<feature type="domain" description="Crinkler effector protein N-terminal" evidence="4">
    <location>
        <begin position="119"/>
        <end position="219"/>
    </location>
</feature>
<dbReference type="GeneID" id="64706090"/>
<evidence type="ECO:0000256" key="1">
    <source>
        <dbReference type="ARBA" id="ARBA00004340"/>
    </source>
</evidence>
<dbReference type="EMBL" id="JABBWM010000003">
    <property type="protein sequence ID" value="KAG2119013.1"/>
    <property type="molecule type" value="Genomic_DNA"/>
</dbReference>
<keyword evidence="6" id="KW-1185">Reference proteome</keyword>
<comment type="caution">
    <text evidence="5">The sequence shown here is derived from an EMBL/GenBank/DDBJ whole genome shotgun (WGS) entry which is preliminary data.</text>
</comment>
<protein>
    <recommendedName>
        <fullName evidence="4">Crinkler effector protein N-terminal domain-containing protein</fullName>
    </recommendedName>
</protein>
<dbReference type="OrthoDB" id="2427869at2759"/>
<comment type="subcellular location">
    <subcellularLocation>
        <location evidence="1">Host cell</location>
    </subcellularLocation>
    <subcellularLocation>
        <location evidence="2">Secreted</location>
    </subcellularLocation>
</comment>
<evidence type="ECO:0000259" key="4">
    <source>
        <dbReference type="Pfam" id="PF20147"/>
    </source>
</evidence>
<dbReference type="RefSeq" id="XP_041299122.1">
    <property type="nucleotide sequence ID" value="XM_041443831.1"/>
</dbReference>
<evidence type="ECO:0000256" key="3">
    <source>
        <dbReference type="ARBA" id="ARBA00022525"/>
    </source>
</evidence>
<dbReference type="Pfam" id="PF20147">
    <property type="entry name" value="Crinkler"/>
    <property type="match status" value="2"/>
</dbReference>
<accession>A0A9P7FK96</accession>
<dbReference type="Proteomes" id="UP000823399">
    <property type="component" value="Unassembled WGS sequence"/>
</dbReference>
<proteinExistence type="predicted"/>
<dbReference type="GO" id="GO:0043657">
    <property type="term" value="C:host cell"/>
    <property type="evidence" value="ECO:0007669"/>
    <property type="project" value="UniProtKB-SubCell"/>
</dbReference>